<dbReference type="RefSeq" id="XP_004333798.1">
    <property type="nucleotide sequence ID" value="XM_004333750.1"/>
</dbReference>
<protein>
    <recommendedName>
        <fullName evidence="2">Neutral ceramidase</fullName>
        <ecNumber evidence="2">3.5.1.23</ecNumber>
    </recommendedName>
</protein>
<dbReference type="OrthoDB" id="191371at2759"/>
<dbReference type="PANTHER" id="PTHR12670:SF1">
    <property type="entry name" value="NEUTRAL CERAMIDASE"/>
    <property type="match status" value="1"/>
</dbReference>
<feature type="chain" id="PRO_5003989710" description="Neutral ceramidase" evidence="3">
    <location>
        <begin position="21"/>
        <end position="491"/>
    </location>
</feature>
<keyword evidence="2" id="KW-0746">Sphingolipid metabolism</keyword>
<keyword evidence="1" id="KW-0862">Zinc</keyword>
<evidence type="ECO:0000313" key="5">
    <source>
        <dbReference type="EMBL" id="ELR11785.1"/>
    </source>
</evidence>
<dbReference type="GeneID" id="14912257"/>
<accession>L8GFC5</accession>
<dbReference type="Pfam" id="PF04734">
    <property type="entry name" value="Ceramidase_alk"/>
    <property type="match status" value="1"/>
</dbReference>
<feature type="domain" description="Neutral/alkaline non-lysosomal ceramidase N-terminal" evidence="4">
    <location>
        <begin position="65"/>
        <end position="291"/>
    </location>
</feature>
<evidence type="ECO:0000259" key="4">
    <source>
        <dbReference type="Pfam" id="PF04734"/>
    </source>
</evidence>
<keyword evidence="3" id="KW-0732">Signal</keyword>
<reference evidence="5 6" key="1">
    <citation type="journal article" date="2013" name="Genome Biol.">
        <title>Genome of Acanthamoeba castellanii highlights extensive lateral gene transfer and early evolution of tyrosine kinase signaling.</title>
        <authorList>
            <person name="Clarke M."/>
            <person name="Lohan A.J."/>
            <person name="Liu B."/>
            <person name="Lagkouvardos I."/>
            <person name="Roy S."/>
            <person name="Zafar N."/>
            <person name="Bertelli C."/>
            <person name="Schilde C."/>
            <person name="Kianianmomeni A."/>
            <person name="Burglin T.R."/>
            <person name="Frech C."/>
            <person name="Turcotte B."/>
            <person name="Kopec K.O."/>
            <person name="Synnott J.M."/>
            <person name="Choo C."/>
            <person name="Paponov I."/>
            <person name="Finkler A."/>
            <person name="Soon Heng Tan C."/>
            <person name="Hutchins A.P."/>
            <person name="Weinmeier T."/>
            <person name="Rattei T."/>
            <person name="Chu J.S."/>
            <person name="Gimenez G."/>
            <person name="Irimia M."/>
            <person name="Rigden D.J."/>
            <person name="Fitzpatrick D.A."/>
            <person name="Lorenzo-Morales J."/>
            <person name="Bateman A."/>
            <person name="Chiu C.H."/>
            <person name="Tang P."/>
            <person name="Hegemann P."/>
            <person name="Fromm H."/>
            <person name="Raoult D."/>
            <person name="Greub G."/>
            <person name="Miranda-Saavedra D."/>
            <person name="Chen N."/>
            <person name="Nash P."/>
            <person name="Ginger M.L."/>
            <person name="Horn M."/>
            <person name="Schaap P."/>
            <person name="Caler L."/>
            <person name="Loftus B."/>
        </authorList>
    </citation>
    <scope>NUCLEOTIDE SEQUENCE [LARGE SCALE GENOMIC DNA]</scope>
    <source>
        <strain evidence="5 6">Neff</strain>
    </source>
</reference>
<evidence type="ECO:0000313" key="6">
    <source>
        <dbReference type="Proteomes" id="UP000011083"/>
    </source>
</evidence>
<dbReference type="GO" id="GO:0046512">
    <property type="term" value="P:sphingosine biosynthetic process"/>
    <property type="evidence" value="ECO:0007669"/>
    <property type="project" value="TreeGrafter"/>
</dbReference>
<feature type="binding site" evidence="1">
    <location>
        <position position="237"/>
    </location>
    <ligand>
        <name>Zn(2+)</name>
        <dbReference type="ChEBI" id="CHEBI:29105"/>
    </ligand>
</feature>
<dbReference type="GO" id="GO:0046514">
    <property type="term" value="P:ceramide catabolic process"/>
    <property type="evidence" value="ECO:0007669"/>
    <property type="project" value="InterPro"/>
</dbReference>
<comment type="cofactor">
    <cofactor evidence="1">
        <name>Zn(2+)</name>
        <dbReference type="ChEBI" id="CHEBI:29105"/>
    </cofactor>
    <text evidence="1">Binds 1 zinc ion per subunit.</text>
</comment>
<name>L8GFC5_ACACF</name>
<dbReference type="GO" id="GO:0005576">
    <property type="term" value="C:extracellular region"/>
    <property type="evidence" value="ECO:0007669"/>
    <property type="project" value="TreeGrafter"/>
</dbReference>
<proteinExistence type="inferred from homology"/>
<keyword evidence="1" id="KW-0479">Metal-binding</keyword>
<dbReference type="GO" id="GO:0042759">
    <property type="term" value="P:long-chain fatty acid biosynthetic process"/>
    <property type="evidence" value="ECO:0007669"/>
    <property type="project" value="TreeGrafter"/>
</dbReference>
<dbReference type="EC" id="3.5.1.23" evidence="2"/>
<dbReference type="PANTHER" id="PTHR12670">
    <property type="entry name" value="CERAMIDASE"/>
    <property type="match status" value="1"/>
</dbReference>
<dbReference type="EMBL" id="KB008147">
    <property type="protein sequence ID" value="ELR11785.1"/>
    <property type="molecule type" value="Genomic_DNA"/>
</dbReference>
<dbReference type="KEGG" id="acan:ACA1_362720"/>
<evidence type="ECO:0000256" key="3">
    <source>
        <dbReference type="SAM" id="SignalP"/>
    </source>
</evidence>
<evidence type="ECO:0000256" key="2">
    <source>
        <dbReference type="RuleBase" id="RU366019"/>
    </source>
</evidence>
<sequence length="491" mass="52115">MKPVLLAVVCLLSLVALSSAVLRAGVAKIDGTLPDKGGVGVPLAGFNHGERRFSWWPLFNTGEKYCNWMNPSQGIIDPTWVKALVIDDGRTPVAFLTLDMIGASGSVMDIAYAIAVSRGFTVPRANVIMSASHTHSGPGAVSPEFLWAVAPATDLMVPSLQWKLSNSIADALVSAQASLQPATIGLSHTNLTGVTRNRRAGRSPYVNATTIDPNLSIISVNDLQGNPIATLWNFATHVSGDIMGKACEFIEKSVGGVALFVNADAGDIDPTAQACSQQPNFYGAQIIASTVAKLRSSTPTTGVFDMIVAAAAAVSQLSLTTASVIVPFGFTNLNATLERFGDCSSGGPLDICTICKVLQCDLNAHLGMFGLCAHIDRSARSLIVRLSDSAWIENEPRFTAIRFDIGGRHILLVTLPGEPLYELGQQVYGDMAALGFDHTILAGYSNNHMGYFATPREYDVGGYESQLTLWGRDTAEQIRAGCKTAAVQVVP</sequence>
<dbReference type="GO" id="GO:0017040">
    <property type="term" value="F:N-acylsphingosine amidohydrolase activity"/>
    <property type="evidence" value="ECO:0007669"/>
    <property type="project" value="UniProtKB-UniRule"/>
</dbReference>
<dbReference type="STRING" id="1257118.L8GFC5"/>
<gene>
    <name evidence="5" type="ORF">ACA1_362720</name>
</gene>
<comment type="catalytic activity">
    <reaction evidence="2">
        <text>an N-acylsphing-4-enine + H2O = sphing-4-enine + a fatty acid</text>
        <dbReference type="Rhea" id="RHEA:20856"/>
        <dbReference type="ChEBI" id="CHEBI:15377"/>
        <dbReference type="ChEBI" id="CHEBI:28868"/>
        <dbReference type="ChEBI" id="CHEBI:52639"/>
        <dbReference type="ChEBI" id="CHEBI:57756"/>
        <dbReference type="EC" id="3.5.1.23"/>
    </reaction>
</comment>
<keyword evidence="2" id="KW-0378">Hydrolase</keyword>
<dbReference type="GO" id="GO:0016020">
    <property type="term" value="C:membrane"/>
    <property type="evidence" value="ECO:0007669"/>
    <property type="project" value="GOC"/>
</dbReference>
<dbReference type="GO" id="GO:0046872">
    <property type="term" value="F:metal ion binding"/>
    <property type="evidence" value="ECO:0007669"/>
    <property type="project" value="UniProtKB-KW"/>
</dbReference>
<dbReference type="Proteomes" id="UP000011083">
    <property type="component" value="Unassembled WGS sequence"/>
</dbReference>
<dbReference type="InterPro" id="IPR031329">
    <property type="entry name" value="NEUT/ALK_ceramidase_N"/>
</dbReference>
<feature type="binding site" evidence="1">
    <location>
        <position position="133"/>
    </location>
    <ligand>
        <name>Zn(2+)</name>
        <dbReference type="ChEBI" id="CHEBI:29105"/>
    </ligand>
</feature>
<dbReference type="InterPro" id="IPR006823">
    <property type="entry name" value="Ceramidase_alk"/>
</dbReference>
<dbReference type="VEuPathDB" id="AmoebaDB:ACA1_362720"/>
<feature type="signal peptide" evidence="3">
    <location>
        <begin position="1"/>
        <end position="20"/>
    </location>
</feature>
<organism evidence="5 6">
    <name type="scientific">Acanthamoeba castellanii (strain ATCC 30010 / Neff)</name>
    <dbReference type="NCBI Taxonomy" id="1257118"/>
    <lineage>
        <taxon>Eukaryota</taxon>
        <taxon>Amoebozoa</taxon>
        <taxon>Discosea</taxon>
        <taxon>Longamoebia</taxon>
        <taxon>Centramoebida</taxon>
        <taxon>Acanthamoebidae</taxon>
        <taxon>Acanthamoeba</taxon>
    </lineage>
</organism>
<dbReference type="AlphaFoldDB" id="L8GFC5"/>
<keyword evidence="2" id="KW-0443">Lipid metabolism</keyword>
<dbReference type="OMA" id="NNHMGYF"/>
<comment type="similarity">
    <text evidence="2">Belongs to the neutral ceramidase family.</text>
</comment>
<keyword evidence="6" id="KW-1185">Reference proteome</keyword>
<evidence type="ECO:0000256" key="1">
    <source>
        <dbReference type="PIRSR" id="PIRSR606823-2"/>
    </source>
</evidence>